<evidence type="ECO:0008006" key="4">
    <source>
        <dbReference type="Google" id="ProtNLM"/>
    </source>
</evidence>
<gene>
    <name evidence="2" type="ORF">BN1080_01710</name>
</gene>
<sequence length="119" mass="13402">MDEIPKITFGVKVAMGVMAFSATLIILLLGVYGYFKYSAYQDAEELELLTEEHITNKYPDAKIFKIEADTALLGERLAHVVFEGEPDFTYSYGLGIAGIIQIKPNPPEDEKSQYNYLEQ</sequence>
<reference evidence="2 3" key="1">
    <citation type="submission" date="2014-09" db="EMBL/GenBank/DDBJ databases">
        <authorList>
            <person name="Urmite Genomes Urmite Genomes"/>
        </authorList>
    </citation>
    <scope>NUCLEOTIDE SEQUENCE [LARGE SCALE GENOMIC DNA]</scope>
    <source>
        <strain evidence="2 3">ES2</strain>
    </source>
</reference>
<dbReference type="RefSeq" id="WP_052651601.1">
    <property type="nucleotide sequence ID" value="NZ_CCXS01000001.1"/>
</dbReference>
<name>A0A098ELW7_9BACL</name>
<keyword evidence="1" id="KW-1133">Transmembrane helix</keyword>
<accession>A0A098ELW7</accession>
<keyword evidence="1" id="KW-0472">Membrane</keyword>
<organism evidence="2 3">
    <name type="scientific">Planococcus massiliensis</name>
    <dbReference type="NCBI Taxonomy" id="1499687"/>
    <lineage>
        <taxon>Bacteria</taxon>
        <taxon>Bacillati</taxon>
        <taxon>Bacillota</taxon>
        <taxon>Bacilli</taxon>
        <taxon>Bacillales</taxon>
        <taxon>Caryophanaceae</taxon>
        <taxon>Planococcus</taxon>
    </lineage>
</organism>
<evidence type="ECO:0000256" key="1">
    <source>
        <dbReference type="SAM" id="Phobius"/>
    </source>
</evidence>
<evidence type="ECO:0000313" key="3">
    <source>
        <dbReference type="Proteomes" id="UP000043699"/>
    </source>
</evidence>
<dbReference type="AlphaFoldDB" id="A0A098ELW7"/>
<dbReference type="Proteomes" id="UP000043699">
    <property type="component" value="Unassembled WGS sequence"/>
</dbReference>
<protein>
    <recommendedName>
        <fullName evidence="4">DUF3139 domain-containing protein</fullName>
    </recommendedName>
</protein>
<keyword evidence="1" id="KW-0812">Transmembrane</keyword>
<keyword evidence="3" id="KW-1185">Reference proteome</keyword>
<dbReference type="EMBL" id="CCXS01000001">
    <property type="protein sequence ID" value="CEG22775.1"/>
    <property type="molecule type" value="Genomic_DNA"/>
</dbReference>
<dbReference type="OrthoDB" id="2678071at2"/>
<feature type="transmembrane region" description="Helical" evidence="1">
    <location>
        <begin position="13"/>
        <end position="35"/>
    </location>
</feature>
<proteinExistence type="predicted"/>
<evidence type="ECO:0000313" key="2">
    <source>
        <dbReference type="EMBL" id="CEG22775.1"/>
    </source>
</evidence>